<organism evidence="1 8">
    <name type="scientific">Plasmodium berghei</name>
    <dbReference type="NCBI Taxonomy" id="5821"/>
    <lineage>
        <taxon>Eukaryota</taxon>
        <taxon>Sar</taxon>
        <taxon>Alveolata</taxon>
        <taxon>Apicomplexa</taxon>
        <taxon>Aconoidasida</taxon>
        <taxon>Haemosporida</taxon>
        <taxon>Plasmodiidae</taxon>
        <taxon>Plasmodium</taxon>
        <taxon>Plasmodium (Vinckeia)</taxon>
    </lineage>
</organism>
<dbReference type="VEuPathDB" id="PlasmoDB:PBANKA_0917300"/>
<dbReference type="Proteomes" id="UP000219860">
    <property type="component" value="Chromosome 9"/>
</dbReference>
<evidence type="ECO:0000313" key="1">
    <source>
        <dbReference type="EMBL" id="SCM22066.1"/>
    </source>
</evidence>
<dbReference type="EMBL" id="LT608257">
    <property type="protein sequence ID" value="SCO61890.1"/>
    <property type="molecule type" value="Genomic_DNA"/>
</dbReference>
<sequence>MYLTTTILMKCLLNIKRRNCELYNHMYKSCRFYCTSEKRKIGKFLEGNKLITKNLLIEHENDIINVLKDSRRTKNEINVQNVIRLLQAYSKNKYKNDAISDLIIKYIKHNVEDISLIRLCVCTNYLINLKVKNNQTFDYVIINSFIKKLKNDEHIDLYGICLILKYIIHKKIQNRELIYMLCELTKSKIKINCNSYDLYNLILSFLSIQNERFIKNCSFYNDITQINQQNDISKQVYDNGKINISTISYNNEENIFQDKFHINNAKNLSPNFNEVEKLMESNIYNLLYYYINFENVKTSEIILIINQLSIIRSSCFFHKMNLSKKEKTNIYEKYLKKINFNENIEAKLIALLLFTIQRIITSGEVSIETVYETLVGCYNHFQLFTIKTKDHAQLLINDKYRNEPKYKDKNNWIKQLENVKKSEVNPKELTRKNEMKNDNFNNTNNMRAHFTIQEIGMIFQFYDCFVNIKKKKNSGNIYTNEYTNTIIMNNKFLKESKPDKTKQIIDTYEIKNIMSEVENKSENFFFNILNNLKSCINTLKKCLYFYSLYNNDEVKKMNTLDFCTIFKGFCKIYDDTLLDKNILKFFENFLNINQNKFTINEIKSILTLLFEKRNSDLFENLCNTTKIKFLNTIQNMLIKCVLRLNEKEIYQERIKIKQKQNEQTIEEYIMCFYYLSFMNFNANTYMLLNNYIMKNVRKNAFKKNIPYIIISKFNYHKLETKSLKVHQTINHEEYAKWKENKQKNLKSEEDTHSRVDNKNILTNNLNGYKDLFPINNIKYVEKENGNNNNYYKYNYANNDIDRIHILYKLITKHFDQCKIYYILNSVYVLTKFVKEKKNNSNSLILFSNFNLNNIFDKLHNRLYSNFQSNPKLAKINYDYFINFVKYNYCLSFFNYYINLNHLLKKNIHYWYTGFVHNFYTPFNTYLMTNFLLNYEHSLINKNYSLSLTPQNILPNIKEVTSILNTIKNEKTELLYNFMNYINLYYNILTINDIIYIIKSLKFLTPEINHKDTITILGKLLKIKLSEQIKISTISELLIEYIKFLYHLELYKSDFFQKYNHLIANHLIIIFKAILKNIMNSSENNYIGMLQLSIMYITYFIKNPEYILNSLYLNQLQKINYFINLSLMDLDKYSQSCTFQLQILKVLQNITKKLDKKIMNEYRIYNTPYTVDIFIK</sequence>
<proteinExistence type="predicted"/>
<dbReference type="EMBL" id="LT608145">
    <property type="protein sequence ID" value="SCM22066.1"/>
    <property type="molecule type" value="Genomic_DNA"/>
</dbReference>
<reference evidence="5 6" key="1">
    <citation type="submission" date="2016-08" db="EMBL/GenBank/DDBJ databases">
        <authorList>
            <consortium name="Pathogen Informatics"/>
        </authorList>
    </citation>
    <scope>NUCLEOTIDE SEQUENCE [LARGE SCALE GENOMIC DNA]</scope>
    <source>
        <strain evidence="1 8">NK65 ny</strain>
        <strain evidence="2 7">NK65e</strain>
        <strain evidence="4 5">SP11 Antwerpcl1</strain>
        <strain evidence="3 6">SP11 RLL</strain>
    </source>
</reference>
<dbReference type="AlphaFoldDB" id="A0A1C6YFV3"/>
<dbReference type="EMBL" id="LT614635">
    <property type="protein sequence ID" value="SCN25258.1"/>
    <property type="molecule type" value="Genomic_DNA"/>
</dbReference>
<protein>
    <submittedName>
        <fullName evidence="1">Uncharacterized protein</fullName>
    </submittedName>
</protein>
<dbReference type="Proteomes" id="UP000220214">
    <property type="component" value="Chromosome 9"/>
</dbReference>
<gene>
    <name evidence="2" type="ORF">PBNK65E_000189600</name>
    <name evidence="1" type="ORF">PBNK65NY_000188700</name>
    <name evidence="4" type="ORF">PBSP11A_000188600</name>
    <name evidence="3" type="ORF">PBSP11RLL_000188600</name>
</gene>
<dbReference type="EMBL" id="LT608273">
    <property type="protein sequence ID" value="SCO60242.1"/>
    <property type="molecule type" value="Genomic_DNA"/>
</dbReference>
<dbReference type="OrthoDB" id="370914at2759"/>
<evidence type="ECO:0000313" key="7">
    <source>
        <dbReference type="Proteomes" id="UP000220214"/>
    </source>
</evidence>
<evidence type="ECO:0000313" key="8">
    <source>
        <dbReference type="Proteomes" id="UP000516480"/>
    </source>
</evidence>
<evidence type="ECO:0000313" key="5">
    <source>
        <dbReference type="Proteomes" id="UP000219860"/>
    </source>
</evidence>
<dbReference type="Proteomes" id="UP000516480">
    <property type="component" value="Chromosome 9"/>
</dbReference>
<evidence type="ECO:0000313" key="2">
    <source>
        <dbReference type="EMBL" id="SCN25258.1"/>
    </source>
</evidence>
<dbReference type="Proteomes" id="UP000219974">
    <property type="component" value="Chromosome 9"/>
</dbReference>
<evidence type="ECO:0000313" key="3">
    <source>
        <dbReference type="EMBL" id="SCO60242.1"/>
    </source>
</evidence>
<evidence type="ECO:0000313" key="6">
    <source>
        <dbReference type="Proteomes" id="UP000219974"/>
    </source>
</evidence>
<evidence type="ECO:0000313" key="4">
    <source>
        <dbReference type="EMBL" id="SCO61890.1"/>
    </source>
</evidence>
<accession>A0A1C6YFV3</accession>
<name>A0A1C6YFV3_PLABE</name>
<dbReference type="OMA" id="VKYNYCL"/>